<dbReference type="Pfam" id="PF13621">
    <property type="entry name" value="Cupin_8"/>
    <property type="match status" value="1"/>
</dbReference>
<accession>A0A395JLS1</accession>
<dbReference type="InParanoid" id="A0A395JLS1"/>
<dbReference type="InterPro" id="IPR014710">
    <property type="entry name" value="RmlC-like_jellyroll"/>
</dbReference>
<gene>
    <name evidence="2" type="ORF">DFR28_10568</name>
</gene>
<dbReference type="PANTHER" id="PTHR12461:SF105">
    <property type="entry name" value="HYPOXIA-INDUCIBLE FACTOR 1-ALPHA INHIBITOR"/>
    <property type="match status" value="1"/>
</dbReference>
<dbReference type="SUPFAM" id="SSF51197">
    <property type="entry name" value="Clavaminate synthase-like"/>
    <property type="match status" value="1"/>
</dbReference>
<dbReference type="InterPro" id="IPR003347">
    <property type="entry name" value="JmjC_dom"/>
</dbReference>
<sequence>MTSHKAIQEIVFESDSALPEWLSGVSQPIVLRGLVRHWPIVQAGLSSSRAAADYLLGFDQNLPLTVYQAAAEADGRIFYNDDMTGFNFDRTRQTLSKVLEALFALDASQPMPSYYVGSTLIDRWLPGFRQHNDLSMGKTEHLMSLWLGNRSRIAAHYDFPCNIACSVVGRRRFTLFAPDQADNLYIGPLDLTPSGQPISLVDAAQPDFGRFPKYRAALESSISVELEPGDALYIPSMWWHQVESLASFNVLINYWWRTTPAYMGSPLNALQLAVLSLRDLPPEQRTIWRDIFDRYVFEQGDEDWQHIPEHARGVLKEIDEATANNIRAQLRRLL</sequence>
<dbReference type="SMART" id="SM00558">
    <property type="entry name" value="JmjC"/>
    <property type="match status" value="1"/>
</dbReference>
<evidence type="ECO:0000313" key="3">
    <source>
        <dbReference type="Proteomes" id="UP000253083"/>
    </source>
</evidence>
<dbReference type="PROSITE" id="PS51184">
    <property type="entry name" value="JMJC"/>
    <property type="match status" value="1"/>
</dbReference>
<protein>
    <submittedName>
        <fullName evidence="2">Cupin-like protein</fullName>
    </submittedName>
</protein>
<name>A0A395JLS1_9GAMM</name>
<dbReference type="Proteomes" id="UP000253083">
    <property type="component" value="Unassembled WGS sequence"/>
</dbReference>
<organism evidence="2 3">
    <name type="scientific">Arenicella xantha</name>
    <dbReference type="NCBI Taxonomy" id="644221"/>
    <lineage>
        <taxon>Bacteria</taxon>
        <taxon>Pseudomonadati</taxon>
        <taxon>Pseudomonadota</taxon>
        <taxon>Gammaproteobacteria</taxon>
        <taxon>Arenicellales</taxon>
        <taxon>Arenicellaceae</taxon>
        <taxon>Arenicella</taxon>
    </lineage>
</organism>
<evidence type="ECO:0000313" key="2">
    <source>
        <dbReference type="EMBL" id="RBP48730.1"/>
    </source>
</evidence>
<keyword evidence="3" id="KW-1185">Reference proteome</keyword>
<dbReference type="InterPro" id="IPR041667">
    <property type="entry name" value="Cupin_8"/>
</dbReference>
<dbReference type="Gene3D" id="2.60.120.10">
    <property type="entry name" value="Jelly Rolls"/>
    <property type="match status" value="1"/>
</dbReference>
<dbReference type="AlphaFoldDB" id="A0A395JLS1"/>
<feature type="domain" description="JmjC" evidence="1">
    <location>
        <begin position="114"/>
        <end position="271"/>
    </location>
</feature>
<reference evidence="2 3" key="1">
    <citation type="submission" date="2018-06" db="EMBL/GenBank/DDBJ databases">
        <title>Genomic Encyclopedia of Type Strains, Phase IV (KMG-IV): sequencing the most valuable type-strain genomes for metagenomic binning, comparative biology and taxonomic classification.</title>
        <authorList>
            <person name="Goeker M."/>
        </authorList>
    </citation>
    <scope>NUCLEOTIDE SEQUENCE [LARGE SCALE GENOMIC DNA]</scope>
    <source>
        <strain evidence="2 3">DSM 24032</strain>
    </source>
</reference>
<dbReference type="PANTHER" id="PTHR12461">
    <property type="entry name" value="HYPOXIA-INDUCIBLE FACTOR 1 ALPHA INHIBITOR-RELATED"/>
    <property type="match status" value="1"/>
</dbReference>
<evidence type="ECO:0000259" key="1">
    <source>
        <dbReference type="PROSITE" id="PS51184"/>
    </source>
</evidence>
<dbReference type="OrthoDB" id="479699at2"/>
<dbReference type="EMBL" id="QNRT01000005">
    <property type="protein sequence ID" value="RBP48730.1"/>
    <property type="molecule type" value="Genomic_DNA"/>
</dbReference>
<comment type="caution">
    <text evidence="2">The sequence shown here is derived from an EMBL/GenBank/DDBJ whole genome shotgun (WGS) entry which is preliminary data.</text>
</comment>
<proteinExistence type="predicted"/>